<dbReference type="RefSeq" id="WP_008768629.1">
    <property type="nucleotide sequence ID" value="NZ_CAXKYA010000011.1"/>
</dbReference>
<accession>A0A174G5A5</accession>
<dbReference type="InterPro" id="IPR036890">
    <property type="entry name" value="HATPase_C_sf"/>
</dbReference>
<gene>
    <name evidence="1" type="ORF">ERS852461_00600</name>
</gene>
<dbReference type="AlphaFoldDB" id="A0A174G5A5"/>
<dbReference type="Gene3D" id="3.30.565.10">
    <property type="entry name" value="Histidine kinase-like ATPase, C-terminal domain"/>
    <property type="match status" value="1"/>
</dbReference>
<dbReference type="SUPFAM" id="SSF55874">
    <property type="entry name" value="ATPase domain of HSP90 chaperone/DNA topoisomerase II/histidine kinase"/>
    <property type="match status" value="1"/>
</dbReference>
<dbReference type="EMBL" id="CZAE01000002">
    <property type="protein sequence ID" value="CUO57742.1"/>
    <property type="molecule type" value="Genomic_DNA"/>
</dbReference>
<protein>
    <submittedName>
        <fullName evidence="1">Uncharacterized protein</fullName>
    </submittedName>
</protein>
<name>A0A174G5A5_9BACE</name>
<proteinExistence type="predicted"/>
<evidence type="ECO:0000313" key="2">
    <source>
        <dbReference type="Proteomes" id="UP000095606"/>
    </source>
</evidence>
<reference evidence="1 2" key="1">
    <citation type="submission" date="2015-09" db="EMBL/GenBank/DDBJ databases">
        <authorList>
            <consortium name="Pathogen Informatics"/>
        </authorList>
    </citation>
    <scope>NUCLEOTIDE SEQUENCE [LARGE SCALE GENOMIC DNA]</scope>
    <source>
        <strain evidence="1 2">2789STDY5834846</strain>
    </source>
</reference>
<dbReference type="Proteomes" id="UP000095606">
    <property type="component" value="Unassembled WGS sequence"/>
</dbReference>
<organism evidence="1 2">
    <name type="scientific">Bacteroides faecis</name>
    <dbReference type="NCBI Taxonomy" id="674529"/>
    <lineage>
        <taxon>Bacteria</taxon>
        <taxon>Pseudomonadati</taxon>
        <taxon>Bacteroidota</taxon>
        <taxon>Bacteroidia</taxon>
        <taxon>Bacteroidales</taxon>
        <taxon>Bacteroidaceae</taxon>
        <taxon>Bacteroides</taxon>
    </lineage>
</organism>
<evidence type="ECO:0000313" key="1">
    <source>
        <dbReference type="EMBL" id="CUO57742.1"/>
    </source>
</evidence>
<sequence length="288" mass="33138">MSLSYTLDNSRREYWIEQINSIRTQILRFSLDRIVELNFCNIKKEEFTPVHIVLLACLCEHLYRLKFNIRVNASAEIVDFLKEELKFHLYFDNSSNEHIESENSSILNLWKVVKNRAQGYSISVTTFFRRTCFDGYDLTGLQTSLDEIYNNIADHSESNGNAFSYISYEEEKHMIHVAACDFGVGIPFTLKRAGYNYENDAEAIRQSLEVGVSAKSQTHNKGFGLDNVTSNLSEGGMLRMVSNSGVVFCTNAKNNVKQYLIDYNFQGTLVFFDICIDTFEEMLDDIMI</sequence>